<feature type="compositionally biased region" description="Acidic residues" evidence="2">
    <location>
        <begin position="908"/>
        <end position="921"/>
    </location>
</feature>
<name>A0A0C9WQK8_9AGAR</name>
<feature type="compositionally biased region" description="Gly residues" evidence="2">
    <location>
        <begin position="794"/>
        <end position="803"/>
    </location>
</feature>
<feature type="region of interest" description="Disordered" evidence="2">
    <location>
        <begin position="1"/>
        <end position="136"/>
    </location>
</feature>
<feature type="region of interest" description="Disordered" evidence="2">
    <location>
        <begin position="863"/>
        <end position="1039"/>
    </location>
</feature>
<accession>A0A0C9WQK8</accession>
<dbReference type="PANTHER" id="PTHR12048">
    <property type="entry name" value="CCAAT-BINDING FACTOR-RELATED"/>
    <property type="match status" value="1"/>
</dbReference>
<evidence type="ECO:0000313" key="5">
    <source>
        <dbReference type="Proteomes" id="UP000054477"/>
    </source>
</evidence>
<evidence type="ECO:0000256" key="2">
    <source>
        <dbReference type="SAM" id="MobiDB-lite"/>
    </source>
</evidence>
<dbReference type="Pfam" id="PF03914">
    <property type="entry name" value="CBF"/>
    <property type="match status" value="1"/>
</dbReference>
<dbReference type="GO" id="GO:0005634">
    <property type="term" value="C:nucleus"/>
    <property type="evidence" value="ECO:0007669"/>
    <property type="project" value="UniProtKB-ARBA"/>
</dbReference>
<dbReference type="InterPro" id="IPR016024">
    <property type="entry name" value="ARM-type_fold"/>
</dbReference>
<dbReference type="SUPFAM" id="SSF48371">
    <property type="entry name" value="ARM repeat"/>
    <property type="match status" value="1"/>
</dbReference>
<feature type="region of interest" description="Disordered" evidence="2">
    <location>
        <begin position="405"/>
        <end position="444"/>
    </location>
</feature>
<reference evidence="4 5" key="1">
    <citation type="submission" date="2014-04" db="EMBL/GenBank/DDBJ databases">
        <authorList>
            <consortium name="DOE Joint Genome Institute"/>
            <person name="Kuo A."/>
            <person name="Kohler A."/>
            <person name="Nagy L.G."/>
            <person name="Floudas D."/>
            <person name="Copeland A."/>
            <person name="Barry K.W."/>
            <person name="Cichocki N."/>
            <person name="Veneault-Fourrey C."/>
            <person name="LaButti K."/>
            <person name="Lindquist E.A."/>
            <person name="Lipzen A."/>
            <person name="Lundell T."/>
            <person name="Morin E."/>
            <person name="Murat C."/>
            <person name="Sun H."/>
            <person name="Tunlid A."/>
            <person name="Henrissat B."/>
            <person name="Grigoriev I.V."/>
            <person name="Hibbett D.S."/>
            <person name="Martin F."/>
            <person name="Nordberg H.P."/>
            <person name="Cantor M.N."/>
            <person name="Hua S.X."/>
        </authorList>
    </citation>
    <scope>NUCLEOTIDE SEQUENCE [LARGE SCALE GENOMIC DNA]</scope>
    <source>
        <strain evidence="4 5">LaAM-08-1</strain>
    </source>
</reference>
<reference evidence="5" key="2">
    <citation type="submission" date="2015-01" db="EMBL/GenBank/DDBJ databases">
        <title>Evolutionary Origins and Diversification of the Mycorrhizal Mutualists.</title>
        <authorList>
            <consortium name="DOE Joint Genome Institute"/>
            <consortium name="Mycorrhizal Genomics Consortium"/>
            <person name="Kohler A."/>
            <person name="Kuo A."/>
            <person name="Nagy L.G."/>
            <person name="Floudas D."/>
            <person name="Copeland A."/>
            <person name="Barry K.W."/>
            <person name="Cichocki N."/>
            <person name="Veneault-Fourrey C."/>
            <person name="LaButti K."/>
            <person name="Lindquist E.A."/>
            <person name="Lipzen A."/>
            <person name="Lundell T."/>
            <person name="Morin E."/>
            <person name="Murat C."/>
            <person name="Riley R."/>
            <person name="Ohm R."/>
            <person name="Sun H."/>
            <person name="Tunlid A."/>
            <person name="Henrissat B."/>
            <person name="Grigoriev I.V."/>
            <person name="Hibbett D.S."/>
            <person name="Martin F."/>
        </authorList>
    </citation>
    <scope>NUCLEOTIDE SEQUENCE [LARGE SCALE GENOMIC DNA]</scope>
    <source>
        <strain evidence="5">LaAM-08-1</strain>
    </source>
</reference>
<dbReference type="STRING" id="1095629.A0A0C9WQK8"/>
<dbReference type="OrthoDB" id="28947at2759"/>
<dbReference type="InterPro" id="IPR040155">
    <property type="entry name" value="CEBPZ/Mak21-like"/>
</dbReference>
<dbReference type="AlphaFoldDB" id="A0A0C9WQK8"/>
<feature type="compositionally biased region" description="Acidic residues" evidence="2">
    <location>
        <begin position="959"/>
        <end position="971"/>
    </location>
</feature>
<evidence type="ECO:0000259" key="3">
    <source>
        <dbReference type="Pfam" id="PF03914"/>
    </source>
</evidence>
<evidence type="ECO:0000313" key="4">
    <source>
        <dbReference type="EMBL" id="KIK00615.1"/>
    </source>
</evidence>
<dbReference type="PANTHER" id="PTHR12048:SF0">
    <property type="entry name" value="CCAAT_ENHANCER-BINDING PROTEIN ZETA"/>
    <property type="match status" value="1"/>
</dbReference>
<feature type="compositionally biased region" description="Acidic residues" evidence="2">
    <location>
        <begin position="1001"/>
        <end position="1012"/>
    </location>
</feature>
<organism evidence="4 5">
    <name type="scientific">Laccaria amethystina LaAM-08-1</name>
    <dbReference type="NCBI Taxonomy" id="1095629"/>
    <lineage>
        <taxon>Eukaryota</taxon>
        <taxon>Fungi</taxon>
        <taxon>Dikarya</taxon>
        <taxon>Basidiomycota</taxon>
        <taxon>Agaricomycotina</taxon>
        <taxon>Agaricomycetes</taxon>
        <taxon>Agaricomycetidae</taxon>
        <taxon>Agaricales</taxon>
        <taxon>Agaricineae</taxon>
        <taxon>Hydnangiaceae</taxon>
        <taxon>Laccaria</taxon>
    </lineage>
</organism>
<feature type="compositionally biased region" description="Low complexity" evidence="2">
    <location>
        <begin position="405"/>
        <end position="414"/>
    </location>
</feature>
<keyword evidence="5" id="KW-1185">Reference proteome</keyword>
<sequence length="1063" mass="115830">MARLRKEKGGGLSATKDLPKQKKSALGGDQGDLELLKGDPASSSQDPALSKDVSKFLKELNLDQNAPHDIQPKSKPKDQRNKKFIHESAKSDSQQVFGKTDSPQSKKQKGSKKTMPETAPPPRSIPNKEPPKPILPTKLTFINKSSFVFPPSTQWYLSVPALSPLPTTSTITPSQLTSLTSKAESLHEADIRTFQSSSSSNSSASEASFLSKIIQSGTLSDRLSALTLLVQSSPLHNTKSLETLKGMAERGKGKGGREESLKALRCVVDWWVGGGVPNRKLKYFRDQPLLHPSVTDQHLLVWYFEDWLKKYFFSILQVHETLSLDPLNYVRTQSLNLISTLLREKPEQEQNLLRLLVNKLGDTDKPLCARASHLLLQVLQTHPAMKTVIVREIMALVLRPSSAPAAVAPSSTPANKHIRFNDSQPSKSKPKPANSGTDKKSGGGNAHARYYATITFNQIVLSPGDREVALKLIEVYFELFKELLGEGAGGSDDIRDAEEEAIKNTEFKTDKGGRIRDGGKGKGKGKGKVNEVKGAAGFTEVEDAHSKLISAILTGVNRAIPFAKIDAGDSGVQKHIDTLFLITHTSTFNISLQALVLIQQISASLTSTGSAPSSSSTAKSIVDRYYRTLYSSLHDSRLATSSKQAMYLNLFFKSVKADAGVGGGERVKALVRRFVQVLVSGGGGATEFVAGGLFLLGELFSSIPGLRAMINSPAKAEGEPYDARKRDPQYAHASSSPLWELTPLLNHYHPAISLHAQQLLSSQPLTASADLSQNTLSHFLDRFVYKNPKKPKAGEGGVTGGKGASAMQPAASGVEGVKLMKGEVDDAARMNEAAFLRQKRSNIPVDQLFFYDYFSRKSEKEKAKVAKVGKRKDQDEASSGEEEEDPEEVSANEADENDEGELPMRDANEDEDEDDSDEDEAEIWKAMQKAMPKAAGEDDDLMEDDSDDDLDLGSVSGEEGSEVEDDEDDNSSDALSLMEASDNEDLISLDGEVPDGLIEYDGSDAGEEEEGEWGGIEEGTDGGQKRKREERRGGKRKKLKSLPTFASYEDYAKMIEDGPEDDI</sequence>
<dbReference type="Proteomes" id="UP000054477">
    <property type="component" value="Unassembled WGS sequence"/>
</dbReference>
<feature type="domain" description="CCAAT-binding factor" evidence="3">
    <location>
        <begin position="591"/>
        <end position="756"/>
    </location>
</feature>
<feature type="region of interest" description="Disordered" evidence="2">
    <location>
        <begin position="790"/>
        <end position="809"/>
    </location>
</feature>
<feature type="compositionally biased region" description="Acidic residues" evidence="2">
    <location>
        <begin position="876"/>
        <end position="901"/>
    </location>
</feature>
<evidence type="ECO:0000256" key="1">
    <source>
        <dbReference type="ARBA" id="ARBA00007797"/>
    </source>
</evidence>
<feature type="compositionally biased region" description="Acidic residues" evidence="2">
    <location>
        <begin position="937"/>
        <end position="951"/>
    </location>
</feature>
<feature type="compositionally biased region" description="Basic residues" evidence="2">
    <location>
        <begin position="1025"/>
        <end position="1039"/>
    </location>
</feature>
<feature type="compositionally biased region" description="Basic and acidic residues" evidence="2">
    <location>
        <begin position="52"/>
        <end position="61"/>
    </location>
</feature>
<feature type="compositionally biased region" description="Polar residues" evidence="2">
    <location>
        <begin position="91"/>
        <end position="103"/>
    </location>
</feature>
<dbReference type="HOGENOM" id="CLU_003417_0_0_1"/>
<dbReference type="EMBL" id="KN838622">
    <property type="protein sequence ID" value="KIK00615.1"/>
    <property type="molecule type" value="Genomic_DNA"/>
</dbReference>
<dbReference type="InterPro" id="IPR005612">
    <property type="entry name" value="CCAAT-binding_factor"/>
</dbReference>
<proteinExistence type="inferred from homology"/>
<protein>
    <recommendedName>
        <fullName evidence="3">CCAAT-binding factor domain-containing protein</fullName>
    </recommendedName>
</protein>
<gene>
    <name evidence="4" type="ORF">K443DRAFT_100102</name>
</gene>
<comment type="similarity">
    <text evidence="1">Belongs to the CBF/MAK21 family.</text>
</comment>
<feature type="compositionally biased region" description="Basic and acidic residues" evidence="2">
    <location>
        <begin position="70"/>
        <end position="90"/>
    </location>
</feature>